<dbReference type="PROSITE" id="PS51257">
    <property type="entry name" value="PROKAR_LIPOPROTEIN"/>
    <property type="match status" value="1"/>
</dbReference>
<dbReference type="InterPro" id="IPR024520">
    <property type="entry name" value="DUF3558"/>
</dbReference>
<name>A0A1V9AAI1_SACPI</name>
<organism evidence="2 3">
    <name type="scientific">Saccharomonospora piscinae</name>
    <dbReference type="NCBI Taxonomy" id="687388"/>
    <lineage>
        <taxon>Bacteria</taxon>
        <taxon>Bacillati</taxon>
        <taxon>Actinomycetota</taxon>
        <taxon>Actinomycetes</taxon>
        <taxon>Pseudonocardiales</taxon>
        <taxon>Pseudonocardiaceae</taxon>
        <taxon>Saccharomonospora</taxon>
    </lineage>
</organism>
<gene>
    <name evidence="2" type="ORF">B1813_06080</name>
</gene>
<dbReference type="AlphaFoldDB" id="A0A1V9AAI1"/>
<evidence type="ECO:0000313" key="3">
    <source>
        <dbReference type="Proteomes" id="UP000192591"/>
    </source>
</evidence>
<sequence length="195" mass="19325">MGEAVRVRPVAALLAGAVLAGAGACGTGERVVGPASVGDSGAGPVASAPATARSGTAAQGEFDPCSLLGPADRSSAGLAEAGERATVGGSPACDYVQPGDFGLLVTLDHHTDLDLLRERSPEAEEVRVGAVTALRVADLAADDGTCAVLLPAGGAAGRSGARSVHVDVTLTDFQDTRRACTRALAVAELIEPELT</sequence>
<dbReference type="Pfam" id="PF12079">
    <property type="entry name" value="DUF3558"/>
    <property type="match status" value="1"/>
</dbReference>
<dbReference type="Proteomes" id="UP000192591">
    <property type="component" value="Unassembled WGS sequence"/>
</dbReference>
<dbReference type="RefSeq" id="WP_081190962.1">
    <property type="nucleotide sequence ID" value="NZ_MWIH01000003.1"/>
</dbReference>
<reference evidence="2 3" key="1">
    <citation type="submission" date="2017-02" db="EMBL/GenBank/DDBJ databases">
        <title>Draft genome of Saccharomonospora sp. 154.</title>
        <authorList>
            <person name="Alonso-Carmona G.S."/>
            <person name="De La Haba R."/>
            <person name="Vera-Gargallo B."/>
            <person name="Sandoval-Trujillo A.H."/>
            <person name="Ramirez-Duran N."/>
            <person name="Ventosa A."/>
        </authorList>
    </citation>
    <scope>NUCLEOTIDE SEQUENCE [LARGE SCALE GENOMIC DNA]</scope>
    <source>
        <strain evidence="2 3">LRS4.154</strain>
    </source>
</reference>
<comment type="caution">
    <text evidence="2">The sequence shown here is derived from an EMBL/GenBank/DDBJ whole genome shotgun (WGS) entry which is preliminary data.</text>
</comment>
<feature type="region of interest" description="Disordered" evidence="1">
    <location>
        <begin position="39"/>
        <end position="66"/>
    </location>
</feature>
<accession>A0A1V9AAI1</accession>
<evidence type="ECO:0000256" key="1">
    <source>
        <dbReference type="SAM" id="MobiDB-lite"/>
    </source>
</evidence>
<proteinExistence type="predicted"/>
<keyword evidence="3" id="KW-1185">Reference proteome</keyword>
<dbReference type="EMBL" id="MWIH01000003">
    <property type="protein sequence ID" value="OQO94068.1"/>
    <property type="molecule type" value="Genomic_DNA"/>
</dbReference>
<evidence type="ECO:0000313" key="2">
    <source>
        <dbReference type="EMBL" id="OQO94068.1"/>
    </source>
</evidence>
<dbReference type="STRING" id="1962155.B1813_06080"/>
<protein>
    <recommendedName>
        <fullName evidence="4">DUF3558 domain-containing protein</fullName>
    </recommendedName>
</protein>
<evidence type="ECO:0008006" key="4">
    <source>
        <dbReference type="Google" id="ProtNLM"/>
    </source>
</evidence>